<proteinExistence type="predicted"/>
<evidence type="ECO:0000259" key="2">
    <source>
        <dbReference type="PROSITE" id="PS50060"/>
    </source>
</evidence>
<dbReference type="GeneTree" id="ENSGT00940000164732"/>
<reference evidence="3" key="3">
    <citation type="submission" date="2025-09" db="UniProtKB">
        <authorList>
            <consortium name="Ensembl"/>
        </authorList>
    </citation>
    <scope>IDENTIFICATION</scope>
</reference>
<evidence type="ECO:0000313" key="4">
    <source>
        <dbReference type="Proteomes" id="UP000007303"/>
    </source>
</evidence>
<feature type="compositionally biased region" description="Polar residues" evidence="1">
    <location>
        <begin position="349"/>
        <end position="368"/>
    </location>
</feature>
<dbReference type="InParanoid" id="H3CEL5"/>
<name>H3CEL5_TETNG</name>
<dbReference type="SUPFAM" id="SSF49899">
    <property type="entry name" value="Concanavalin A-like lectins/glucanases"/>
    <property type="match status" value="3"/>
</dbReference>
<feature type="region of interest" description="Disordered" evidence="1">
    <location>
        <begin position="493"/>
        <end position="517"/>
    </location>
</feature>
<dbReference type="SMART" id="SM00137">
    <property type="entry name" value="MAM"/>
    <property type="match status" value="2"/>
</dbReference>
<feature type="compositionally biased region" description="Polar residues" evidence="1">
    <location>
        <begin position="100"/>
        <end position="110"/>
    </location>
</feature>
<sequence length="517" mass="56852">TPKTEMCVRFWYWLPAGSPDSLTVYLLSNGELSEAIWQQSGVPSLSWEVAEVTVSSSAEFRVVFRYKSGHGHKGLVAVDDISFSRECIFDPKNGNLPDTLPTSGPGSTPSGVRLQSPRLPLSSPYCQILCSFEDGLCVWVQGAEDQLDWISGSGPTETPNTGPTVDHTTGKGKYLYIKSSLPSVRGHMAQLKSPLLPSAGDVGHCFTFWHHMFGATVGSLRMLLQTTDPRNKVWQKSGNQGDEWQLVQIHVTLQSVYQVILEATVGGEAGDIAIDDLSLSYGPCTASSGDIFSHSIEEKIWSLYASSTGAHNRYSTTIIPSPADLCDFEEGNCGWQQQTDDDFDWVRQSGPTHNPNTGPDSDHTTNAPSGHYYYLSSSNTDRAGQTARMSSPLYPSGKNSCVQLWYHMLCLNIYQQVAGETPALLFSKMGDQGQLWRFAQAGLLFHDRPYRVMVEGVKAGPTQVGDMAFDDVMLTDAPCPSPGHCDFEINMSRRSKQGKDDDEDWLRGRGNSSIQHR</sequence>
<feature type="domain" description="MAM" evidence="2">
    <location>
        <begin position="324"/>
        <end position="481"/>
    </location>
</feature>
<dbReference type="InterPro" id="IPR000998">
    <property type="entry name" value="MAM_dom"/>
</dbReference>
<dbReference type="Proteomes" id="UP000007303">
    <property type="component" value="Unassembled WGS sequence"/>
</dbReference>
<reference evidence="3" key="2">
    <citation type="submission" date="2025-08" db="UniProtKB">
        <authorList>
            <consortium name="Ensembl"/>
        </authorList>
    </citation>
    <scope>IDENTIFICATION</scope>
</reference>
<dbReference type="CDD" id="cd06263">
    <property type="entry name" value="MAM"/>
    <property type="match status" value="2"/>
</dbReference>
<feature type="region of interest" description="Disordered" evidence="1">
    <location>
        <begin position="344"/>
        <end position="369"/>
    </location>
</feature>
<evidence type="ECO:0000256" key="1">
    <source>
        <dbReference type="SAM" id="MobiDB-lite"/>
    </source>
</evidence>
<dbReference type="InterPro" id="IPR051560">
    <property type="entry name" value="MAM_domain-containing"/>
</dbReference>
<dbReference type="Pfam" id="PF00629">
    <property type="entry name" value="MAM"/>
    <property type="match status" value="3"/>
</dbReference>
<dbReference type="AlphaFoldDB" id="H3CEL5"/>
<dbReference type="PANTHER" id="PTHR23282">
    <property type="entry name" value="APICAL ENDOSOMAL GLYCOPROTEIN PRECURSOR"/>
    <property type="match status" value="1"/>
</dbReference>
<dbReference type="HOGENOM" id="CLU_015093_0_0_1"/>
<dbReference type="OMA" id="CRGHCTF"/>
<organism evidence="3 4">
    <name type="scientific">Tetraodon nigroviridis</name>
    <name type="common">Spotted green pufferfish</name>
    <name type="synonym">Chelonodon nigroviridis</name>
    <dbReference type="NCBI Taxonomy" id="99883"/>
    <lineage>
        <taxon>Eukaryota</taxon>
        <taxon>Metazoa</taxon>
        <taxon>Chordata</taxon>
        <taxon>Craniata</taxon>
        <taxon>Vertebrata</taxon>
        <taxon>Euteleostomi</taxon>
        <taxon>Actinopterygii</taxon>
        <taxon>Neopterygii</taxon>
        <taxon>Teleostei</taxon>
        <taxon>Neoteleostei</taxon>
        <taxon>Acanthomorphata</taxon>
        <taxon>Eupercaria</taxon>
        <taxon>Tetraodontiformes</taxon>
        <taxon>Tetradontoidea</taxon>
        <taxon>Tetraodontidae</taxon>
        <taxon>Tetraodon</taxon>
    </lineage>
</organism>
<dbReference type="PANTHER" id="PTHR23282:SF150">
    <property type="entry name" value="SI:CH211-106H4.4"/>
    <property type="match status" value="1"/>
</dbReference>
<accession>H3CEL5</accession>
<dbReference type="InterPro" id="IPR013320">
    <property type="entry name" value="ConA-like_dom_sf"/>
</dbReference>
<dbReference type="Gene3D" id="2.60.120.200">
    <property type="match status" value="3"/>
</dbReference>
<dbReference type="GO" id="GO:0016020">
    <property type="term" value="C:membrane"/>
    <property type="evidence" value="ECO:0007669"/>
    <property type="project" value="InterPro"/>
</dbReference>
<feature type="region of interest" description="Disordered" evidence="1">
    <location>
        <begin position="94"/>
        <end position="114"/>
    </location>
</feature>
<keyword evidence="4" id="KW-1185">Reference proteome</keyword>
<dbReference type="PROSITE" id="PS50060">
    <property type="entry name" value="MAM_2"/>
    <property type="match status" value="3"/>
</dbReference>
<evidence type="ECO:0000313" key="3">
    <source>
        <dbReference type="Ensembl" id="ENSTNIP00000006689.1"/>
    </source>
</evidence>
<reference evidence="4" key="1">
    <citation type="journal article" date="2004" name="Nature">
        <title>Genome duplication in the teleost fish Tetraodon nigroviridis reveals the early vertebrate proto-karyotype.</title>
        <authorList>
            <person name="Jaillon O."/>
            <person name="Aury J.-M."/>
            <person name="Brunet F."/>
            <person name="Petit J.-L."/>
            <person name="Stange-Thomann N."/>
            <person name="Mauceli E."/>
            <person name="Bouneau L."/>
            <person name="Fischer C."/>
            <person name="Ozouf-Costaz C."/>
            <person name="Bernot A."/>
            <person name="Nicaud S."/>
            <person name="Jaffe D."/>
            <person name="Fisher S."/>
            <person name="Lutfalla G."/>
            <person name="Dossat C."/>
            <person name="Segurens B."/>
            <person name="Dasilva C."/>
            <person name="Salanoubat M."/>
            <person name="Levy M."/>
            <person name="Boudet N."/>
            <person name="Castellano S."/>
            <person name="Anthouard V."/>
            <person name="Jubin C."/>
            <person name="Castelli V."/>
            <person name="Katinka M."/>
            <person name="Vacherie B."/>
            <person name="Biemont C."/>
            <person name="Skalli Z."/>
            <person name="Cattolico L."/>
            <person name="Poulain J."/>
            <person name="De Berardinis V."/>
            <person name="Cruaud C."/>
            <person name="Duprat S."/>
            <person name="Brottier P."/>
            <person name="Coutanceau J.-P."/>
            <person name="Gouzy J."/>
            <person name="Parra G."/>
            <person name="Lardier G."/>
            <person name="Chapple C."/>
            <person name="McKernan K.J."/>
            <person name="McEwan P."/>
            <person name="Bosak S."/>
            <person name="Kellis M."/>
            <person name="Volff J.-N."/>
            <person name="Guigo R."/>
            <person name="Zody M.C."/>
            <person name="Mesirov J."/>
            <person name="Lindblad-Toh K."/>
            <person name="Birren B."/>
            <person name="Nusbaum C."/>
            <person name="Kahn D."/>
            <person name="Robinson-Rechavi M."/>
            <person name="Laudet V."/>
            <person name="Schachter V."/>
            <person name="Quetier F."/>
            <person name="Saurin W."/>
            <person name="Scarpelli C."/>
            <person name="Wincker P."/>
            <person name="Lander E.S."/>
            <person name="Weissenbach J."/>
            <person name="Roest Crollius H."/>
        </authorList>
    </citation>
    <scope>NUCLEOTIDE SEQUENCE [LARGE SCALE GENOMIC DNA]</scope>
</reference>
<protein>
    <recommendedName>
        <fullName evidence="2">MAM domain-containing protein</fullName>
    </recommendedName>
</protein>
<feature type="domain" description="MAM" evidence="2">
    <location>
        <begin position="1"/>
        <end position="89"/>
    </location>
</feature>
<feature type="domain" description="MAM" evidence="2">
    <location>
        <begin position="128"/>
        <end position="286"/>
    </location>
</feature>
<dbReference type="Ensembl" id="ENSTNIT00000006840.1">
    <property type="protein sequence ID" value="ENSTNIP00000006689.1"/>
    <property type="gene ID" value="ENSTNIG00000004078.1"/>
</dbReference>